<keyword evidence="7" id="KW-0963">Cytoplasm</keyword>
<evidence type="ECO:0000313" key="11">
    <source>
        <dbReference type="Proteomes" id="UP000176609"/>
    </source>
</evidence>
<evidence type="ECO:0000256" key="6">
    <source>
        <dbReference type="ARBA" id="ARBA00050038"/>
    </source>
</evidence>
<reference evidence="10 11" key="1">
    <citation type="journal article" date="2016" name="Nat. Commun.">
        <title>Thousands of microbial genomes shed light on interconnected biogeochemical processes in an aquifer system.</title>
        <authorList>
            <person name="Anantharaman K."/>
            <person name="Brown C.T."/>
            <person name="Hug L.A."/>
            <person name="Sharon I."/>
            <person name="Castelle C.J."/>
            <person name="Probst A.J."/>
            <person name="Thomas B.C."/>
            <person name="Singh A."/>
            <person name="Wilkins M.J."/>
            <person name="Karaoz U."/>
            <person name="Brodie E.L."/>
            <person name="Williams K.H."/>
            <person name="Hubbard S.S."/>
            <person name="Banfield J.F."/>
        </authorList>
    </citation>
    <scope>NUCLEOTIDE SEQUENCE [LARGE SCALE GENOMIC DNA]</scope>
</reference>
<dbReference type="AlphaFoldDB" id="A0A1F6ANH7"/>
<comment type="catalytic activity">
    <reaction evidence="7 8">
        <text>an N-acyl-L-alpha-aminoacyl-tRNA + H2O = an N-acyl-L-amino acid + a tRNA + H(+)</text>
        <dbReference type="Rhea" id="RHEA:54448"/>
        <dbReference type="Rhea" id="RHEA-COMP:10123"/>
        <dbReference type="Rhea" id="RHEA-COMP:13883"/>
        <dbReference type="ChEBI" id="CHEBI:15377"/>
        <dbReference type="ChEBI" id="CHEBI:15378"/>
        <dbReference type="ChEBI" id="CHEBI:59874"/>
        <dbReference type="ChEBI" id="CHEBI:78442"/>
        <dbReference type="ChEBI" id="CHEBI:138191"/>
        <dbReference type="EC" id="3.1.1.29"/>
    </reaction>
</comment>
<dbReference type="Proteomes" id="UP000176609">
    <property type="component" value="Unassembled WGS sequence"/>
</dbReference>
<keyword evidence="3 7" id="KW-0378">Hydrolase</keyword>
<comment type="caution">
    <text evidence="10">The sequence shown here is derived from an EMBL/GenBank/DDBJ whole genome shotgun (WGS) entry which is preliminary data.</text>
</comment>
<comment type="function">
    <text evidence="7">Catalyzes the release of premature peptidyl moieties from peptidyl-tRNA molecules trapped in stalled 50S ribosomal subunits, and thus maintains levels of free tRNAs and 50S ribosomes.</text>
</comment>
<evidence type="ECO:0000256" key="7">
    <source>
        <dbReference type="HAMAP-Rule" id="MF_00083"/>
    </source>
</evidence>
<dbReference type="Pfam" id="PF01195">
    <property type="entry name" value="Pept_tRNA_hydro"/>
    <property type="match status" value="1"/>
</dbReference>
<dbReference type="HAMAP" id="MF_00083">
    <property type="entry name" value="Pept_tRNA_hydro_bact"/>
    <property type="match status" value="1"/>
</dbReference>
<feature type="binding site" evidence="7">
    <location>
        <position position="70"/>
    </location>
    <ligand>
        <name>tRNA</name>
        <dbReference type="ChEBI" id="CHEBI:17843"/>
    </ligand>
</feature>
<dbReference type="InterPro" id="IPR001328">
    <property type="entry name" value="Pept_tRNA_hydro"/>
</dbReference>
<evidence type="ECO:0000256" key="9">
    <source>
        <dbReference type="RuleBase" id="RU004320"/>
    </source>
</evidence>
<dbReference type="PROSITE" id="PS01195">
    <property type="entry name" value="PEPT_TRNA_HYDROL_1"/>
    <property type="match status" value="1"/>
</dbReference>
<comment type="subunit">
    <text evidence="7">Monomer.</text>
</comment>
<comment type="subcellular location">
    <subcellularLocation>
        <location evidence="7">Cytoplasm</location>
    </subcellularLocation>
</comment>
<accession>A0A1F6ANH7</accession>
<dbReference type="FunFam" id="3.40.50.1470:FF:000001">
    <property type="entry name" value="Peptidyl-tRNA hydrolase"/>
    <property type="match status" value="1"/>
</dbReference>
<dbReference type="PANTHER" id="PTHR17224:SF1">
    <property type="entry name" value="PEPTIDYL-TRNA HYDROLASE"/>
    <property type="match status" value="1"/>
</dbReference>
<dbReference type="EMBL" id="MFJR01000014">
    <property type="protein sequence ID" value="OGG26062.1"/>
    <property type="molecule type" value="Genomic_DNA"/>
</dbReference>
<dbReference type="PANTHER" id="PTHR17224">
    <property type="entry name" value="PEPTIDYL-TRNA HYDROLASE"/>
    <property type="match status" value="1"/>
</dbReference>
<proteinExistence type="inferred from homology"/>
<feature type="site" description="Stabilizes the basic form of H active site to accept a proton" evidence="7">
    <location>
        <position position="95"/>
    </location>
</feature>
<organism evidence="10 11">
    <name type="scientific">Candidatus Gottesmanbacteria bacterium RIFCSPLOWO2_01_FULL_39_12b</name>
    <dbReference type="NCBI Taxonomy" id="1798388"/>
    <lineage>
        <taxon>Bacteria</taxon>
        <taxon>Candidatus Gottesmaniibacteriota</taxon>
    </lineage>
</organism>
<feature type="binding site" evidence="7">
    <location>
        <position position="68"/>
    </location>
    <ligand>
        <name>tRNA</name>
        <dbReference type="ChEBI" id="CHEBI:17843"/>
    </ligand>
</feature>
<gene>
    <name evidence="7" type="primary">pth</name>
    <name evidence="10" type="ORF">A2960_05920</name>
</gene>
<dbReference type="SUPFAM" id="SSF53178">
    <property type="entry name" value="Peptidyl-tRNA hydrolase-like"/>
    <property type="match status" value="1"/>
</dbReference>
<dbReference type="InterPro" id="IPR036416">
    <property type="entry name" value="Pept_tRNA_hydro_sf"/>
</dbReference>
<evidence type="ECO:0000256" key="2">
    <source>
        <dbReference type="ARBA" id="ARBA00022555"/>
    </source>
</evidence>
<evidence type="ECO:0000313" key="10">
    <source>
        <dbReference type="EMBL" id="OGG26062.1"/>
    </source>
</evidence>
<dbReference type="GO" id="GO:0004045">
    <property type="term" value="F:peptidyl-tRNA hydrolase activity"/>
    <property type="evidence" value="ECO:0007669"/>
    <property type="project" value="UniProtKB-UniRule"/>
</dbReference>
<dbReference type="NCBIfam" id="TIGR00447">
    <property type="entry name" value="pth"/>
    <property type="match status" value="1"/>
</dbReference>
<dbReference type="GO" id="GO:0006515">
    <property type="term" value="P:protein quality control for misfolded or incompletely synthesized proteins"/>
    <property type="evidence" value="ECO:0007669"/>
    <property type="project" value="UniProtKB-UniRule"/>
</dbReference>
<feature type="binding site" evidence="7">
    <location>
        <position position="14"/>
    </location>
    <ligand>
        <name>tRNA</name>
        <dbReference type="ChEBI" id="CHEBI:17843"/>
    </ligand>
</feature>
<dbReference type="GO" id="GO:0005737">
    <property type="term" value="C:cytoplasm"/>
    <property type="evidence" value="ECO:0007669"/>
    <property type="project" value="UniProtKB-SubCell"/>
</dbReference>
<evidence type="ECO:0000256" key="8">
    <source>
        <dbReference type="RuleBase" id="RU000673"/>
    </source>
</evidence>
<dbReference type="GO" id="GO:0000049">
    <property type="term" value="F:tRNA binding"/>
    <property type="evidence" value="ECO:0007669"/>
    <property type="project" value="UniProtKB-UniRule"/>
</dbReference>
<keyword evidence="2 7" id="KW-0820">tRNA-binding</keyword>
<dbReference type="Gene3D" id="3.40.50.1470">
    <property type="entry name" value="Peptidyl-tRNA hydrolase"/>
    <property type="match status" value="1"/>
</dbReference>
<dbReference type="CDD" id="cd00462">
    <property type="entry name" value="PTH"/>
    <property type="match status" value="1"/>
</dbReference>
<evidence type="ECO:0000256" key="4">
    <source>
        <dbReference type="ARBA" id="ARBA00022884"/>
    </source>
</evidence>
<comment type="function">
    <text evidence="7">Hydrolyzes ribosome-free peptidyl-tRNAs (with 1 or more amino acids incorporated), which drop off the ribosome during protein synthesis, or as a result of ribosome stalling.</text>
</comment>
<dbReference type="GO" id="GO:0072344">
    <property type="term" value="P:rescue of stalled ribosome"/>
    <property type="evidence" value="ECO:0007669"/>
    <property type="project" value="UniProtKB-UniRule"/>
</dbReference>
<keyword evidence="4 7" id="KW-0694">RNA-binding</keyword>
<evidence type="ECO:0000256" key="5">
    <source>
        <dbReference type="ARBA" id="ARBA00038063"/>
    </source>
</evidence>
<feature type="site" description="Discriminates between blocked and unblocked aminoacyl-tRNA" evidence="7">
    <location>
        <position position="9"/>
    </location>
</feature>
<name>A0A1F6ANH7_9BACT</name>
<comment type="similarity">
    <text evidence="5 7 9">Belongs to the PTH family.</text>
</comment>
<evidence type="ECO:0000256" key="3">
    <source>
        <dbReference type="ARBA" id="ARBA00022801"/>
    </source>
</evidence>
<evidence type="ECO:0000256" key="1">
    <source>
        <dbReference type="ARBA" id="ARBA00013260"/>
    </source>
</evidence>
<dbReference type="InterPro" id="IPR018171">
    <property type="entry name" value="Pept_tRNA_hydro_CS"/>
</dbReference>
<sequence>MKLIVGLGNPDEKYKYTRHNIGFMVIEKLAKDLLPVGKSETGWSGEKKYTAEICKVGDKLVLVKPHTYMNRSGIAVLSILNFYKISINDLWVIHDDIDLPLGKIRIRRGGSSAGHNGVDSIIKNLHTDNFVRFRLGVGRGKLNIQHSGDYNLHRREIEKFVLSPFKDNEAGEVKKIIKRNVEALEIAINKGIASAMNRFN</sequence>
<protein>
    <recommendedName>
        <fullName evidence="6 7">Peptidyl-tRNA hydrolase</fullName>
        <shortName evidence="7">Pth</shortName>
        <ecNumber evidence="1 7">3.1.1.29</ecNumber>
    </recommendedName>
</protein>
<feature type="active site" description="Proton acceptor" evidence="7">
    <location>
        <position position="19"/>
    </location>
</feature>
<dbReference type="EC" id="3.1.1.29" evidence="1 7"/>
<feature type="binding site" evidence="7">
    <location>
        <position position="116"/>
    </location>
    <ligand>
        <name>tRNA</name>
        <dbReference type="ChEBI" id="CHEBI:17843"/>
    </ligand>
</feature>